<dbReference type="AlphaFoldDB" id="A0A9W9K756"/>
<protein>
    <submittedName>
        <fullName evidence="1">Uncharacterized protein</fullName>
    </submittedName>
</protein>
<comment type="caution">
    <text evidence="1">The sequence shown here is derived from an EMBL/GenBank/DDBJ whole genome shotgun (WGS) entry which is preliminary data.</text>
</comment>
<reference evidence="1" key="1">
    <citation type="submission" date="2022-11" db="EMBL/GenBank/DDBJ databases">
        <authorList>
            <person name="Petersen C."/>
        </authorList>
    </citation>
    <scope>NUCLEOTIDE SEQUENCE</scope>
    <source>
        <strain evidence="1">IBT 30069</strain>
    </source>
</reference>
<sequence>MGRSQVVALEGAVILVSILEIAVRAIQHAIQPNLSVVLETVQISIQAPSTVEIAAMHALEPNRLAVLGPVPIYQIIPQTAARVTHRLLAAQGAARTSTQVLSIAETAAISVLESGQLVVQAHVKIYLVVLQIVELAKQPAIHPFQIVALARVQISTLI</sequence>
<dbReference type="Proteomes" id="UP001149165">
    <property type="component" value="Unassembled WGS sequence"/>
</dbReference>
<keyword evidence="2" id="KW-1185">Reference proteome</keyword>
<evidence type="ECO:0000313" key="2">
    <source>
        <dbReference type="Proteomes" id="UP001149165"/>
    </source>
</evidence>
<name>A0A9W9K756_9EURO</name>
<dbReference type="EMBL" id="JAPQKH010000006">
    <property type="protein sequence ID" value="KAJ5094652.1"/>
    <property type="molecule type" value="Genomic_DNA"/>
</dbReference>
<proteinExistence type="predicted"/>
<accession>A0A9W9K756</accession>
<gene>
    <name evidence="1" type="ORF">N7456_010513</name>
</gene>
<evidence type="ECO:0000313" key="1">
    <source>
        <dbReference type="EMBL" id="KAJ5094652.1"/>
    </source>
</evidence>
<organism evidence="1 2">
    <name type="scientific">Penicillium angulare</name>
    <dbReference type="NCBI Taxonomy" id="116970"/>
    <lineage>
        <taxon>Eukaryota</taxon>
        <taxon>Fungi</taxon>
        <taxon>Dikarya</taxon>
        <taxon>Ascomycota</taxon>
        <taxon>Pezizomycotina</taxon>
        <taxon>Eurotiomycetes</taxon>
        <taxon>Eurotiomycetidae</taxon>
        <taxon>Eurotiales</taxon>
        <taxon>Aspergillaceae</taxon>
        <taxon>Penicillium</taxon>
    </lineage>
</organism>
<reference evidence="1" key="2">
    <citation type="journal article" date="2023" name="IMA Fungus">
        <title>Comparative genomic study of the Penicillium genus elucidates a diverse pangenome and 15 lateral gene transfer events.</title>
        <authorList>
            <person name="Petersen C."/>
            <person name="Sorensen T."/>
            <person name="Nielsen M.R."/>
            <person name="Sondergaard T.E."/>
            <person name="Sorensen J.L."/>
            <person name="Fitzpatrick D.A."/>
            <person name="Frisvad J.C."/>
            <person name="Nielsen K.L."/>
        </authorList>
    </citation>
    <scope>NUCLEOTIDE SEQUENCE</scope>
    <source>
        <strain evidence="1">IBT 30069</strain>
    </source>
</reference>